<evidence type="ECO:0008006" key="4">
    <source>
        <dbReference type="Google" id="ProtNLM"/>
    </source>
</evidence>
<organism evidence="2 3">
    <name type="scientific">Oharaeibacter diazotrophicus</name>
    <dbReference type="NCBI Taxonomy" id="1920512"/>
    <lineage>
        <taxon>Bacteria</taxon>
        <taxon>Pseudomonadati</taxon>
        <taxon>Pseudomonadota</taxon>
        <taxon>Alphaproteobacteria</taxon>
        <taxon>Hyphomicrobiales</taxon>
        <taxon>Pleomorphomonadaceae</taxon>
        <taxon>Oharaeibacter</taxon>
    </lineage>
</organism>
<name>A0A4R6RK79_9HYPH</name>
<sequence length="403" mass="42199">MRVAAVVGVLMSLGIAGFAGPAAAGPRETPFAITTPPQGAMDLSADAATSPGGFVATWTRVDVGGKGNSVRIREYDRAGRAAGPEVVVAAGPSTLGGFSRVISLGGNRMLVTWRDMITLYGAVYDVGTNKVGPKRAIAYSNEQLTDLVTLANGNVAVVTSGYKPGTTNYYVTLTILSKTNLAVLRGPTPVHDTSYFGFNTIGQDYAVARLGNGGVVVRMDRVDGQVYVRRFAANGTFVAKERRINTTVNQSGSLFERVYRNVEAVRLTNGKVFVAWASLEGNAFIDGLEIRGRYLDANGVPTGAEVHVNADAKGRQTKPELVALAGGAVLAGWATERIDATQETQFRKFAATGKGGPVRTLDTNADGAIGLRSDFSLLGDGSVANVFSGPSAVMAEGIPAKQF</sequence>
<gene>
    <name evidence="2" type="ORF">EDD54_0758</name>
</gene>
<reference evidence="2 3" key="1">
    <citation type="submission" date="2019-03" db="EMBL/GenBank/DDBJ databases">
        <title>Genomic Encyclopedia of Type Strains, Phase IV (KMG-IV): sequencing the most valuable type-strain genomes for metagenomic binning, comparative biology and taxonomic classification.</title>
        <authorList>
            <person name="Goeker M."/>
        </authorList>
    </citation>
    <scope>NUCLEOTIDE SEQUENCE [LARGE SCALE GENOMIC DNA]</scope>
    <source>
        <strain evidence="2 3">DSM 102969</strain>
    </source>
</reference>
<keyword evidence="3" id="KW-1185">Reference proteome</keyword>
<dbReference type="OrthoDB" id="7180083at2"/>
<feature type="signal peptide" evidence="1">
    <location>
        <begin position="1"/>
        <end position="24"/>
    </location>
</feature>
<evidence type="ECO:0000313" key="2">
    <source>
        <dbReference type="EMBL" id="TDP86874.1"/>
    </source>
</evidence>
<feature type="chain" id="PRO_5020653761" description="Delta-60 repeat protein" evidence="1">
    <location>
        <begin position="25"/>
        <end position="403"/>
    </location>
</feature>
<dbReference type="EMBL" id="SNXY01000006">
    <property type="protein sequence ID" value="TDP86874.1"/>
    <property type="molecule type" value="Genomic_DNA"/>
</dbReference>
<comment type="caution">
    <text evidence="2">The sequence shown here is derived from an EMBL/GenBank/DDBJ whole genome shotgun (WGS) entry which is preliminary data.</text>
</comment>
<dbReference type="RefSeq" id="WP_126536437.1">
    <property type="nucleotide sequence ID" value="NZ_BSPM01000008.1"/>
</dbReference>
<dbReference type="Proteomes" id="UP000294547">
    <property type="component" value="Unassembled WGS sequence"/>
</dbReference>
<dbReference type="AlphaFoldDB" id="A0A4R6RK79"/>
<evidence type="ECO:0000313" key="3">
    <source>
        <dbReference type="Proteomes" id="UP000294547"/>
    </source>
</evidence>
<keyword evidence="1" id="KW-0732">Signal</keyword>
<proteinExistence type="predicted"/>
<protein>
    <recommendedName>
        <fullName evidence="4">Delta-60 repeat protein</fullName>
    </recommendedName>
</protein>
<accession>A0A4R6RK79</accession>
<evidence type="ECO:0000256" key="1">
    <source>
        <dbReference type="SAM" id="SignalP"/>
    </source>
</evidence>